<keyword evidence="5 14" id="KW-0349">Heme</keyword>
<name>A0A0C2YLX8_HEBCY</name>
<evidence type="ECO:0000256" key="4">
    <source>
        <dbReference type="ARBA" id="ARBA00010617"/>
    </source>
</evidence>
<reference evidence="17" key="2">
    <citation type="submission" date="2015-01" db="EMBL/GenBank/DDBJ databases">
        <title>Evolutionary Origins and Diversification of the Mycorrhizal Mutualists.</title>
        <authorList>
            <consortium name="DOE Joint Genome Institute"/>
            <consortium name="Mycorrhizal Genomics Consortium"/>
            <person name="Kohler A."/>
            <person name="Kuo A."/>
            <person name="Nagy L.G."/>
            <person name="Floudas D."/>
            <person name="Copeland A."/>
            <person name="Barry K.W."/>
            <person name="Cichocki N."/>
            <person name="Veneault-Fourrey C."/>
            <person name="LaButti K."/>
            <person name="Lindquist E.A."/>
            <person name="Lipzen A."/>
            <person name="Lundell T."/>
            <person name="Morin E."/>
            <person name="Murat C."/>
            <person name="Riley R."/>
            <person name="Ohm R."/>
            <person name="Sun H."/>
            <person name="Tunlid A."/>
            <person name="Henrissat B."/>
            <person name="Grigoriev I.V."/>
            <person name="Hibbett D.S."/>
            <person name="Martin F."/>
        </authorList>
    </citation>
    <scope>NUCLEOTIDE SEQUENCE [LARGE SCALE GENOMIC DNA]</scope>
    <source>
        <strain evidence="17">h7</strain>
    </source>
</reference>
<evidence type="ECO:0000256" key="7">
    <source>
        <dbReference type="ARBA" id="ARBA00022723"/>
    </source>
</evidence>
<dbReference type="PANTHER" id="PTHR46300:SF2">
    <property type="entry name" value="CYTOCHROME P450 MONOOXYGENASE ALNH-RELATED"/>
    <property type="match status" value="1"/>
</dbReference>
<dbReference type="GO" id="GO:0016020">
    <property type="term" value="C:membrane"/>
    <property type="evidence" value="ECO:0007669"/>
    <property type="project" value="UniProtKB-SubCell"/>
</dbReference>
<evidence type="ECO:0000256" key="6">
    <source>
        <dbReference type="ARBA" id="ARBA00022692"/>
    </source>
</evidence>
<keyword evidence="15" id="KW-0732">Signal</keyword>
<evidence type="ECO:0000256" key="10">
    <source>
        <dbReference type="ARBA" id="ARBA00023004"/>
    </source>
</evidence>
<keyword evidence="6" id="KW-0812">Transmembrane</keyword>
<proteinExistence type="inferred from homology"/>
<feature type="chain" id="PRO_5002174645" description="Cytochrome P450" evidence="15">
    <location>
        <begin position="27"/>
        <end position="509"/>
    </location>
</feature>
<evidence type="ECO:0000256" key="13">
    <source>
        <dbReference type="ARBA" id="ARBA00023180"/>
    </source>
</evidence>
<comment type="cofactor">
    <cofactor evidence="1 14">
        <name>heme</name>
        <dbReference type="ChEBI" id="CHEBI:30413"/>
    </cofactor>
</comment>
<dbReference type="EMBL" id="KN831779">
    <property type="protein sequence ID" value="KIM42017.1"/>
    <property type="molecule type" value="Genomic_DNA"/>
</dbReference>
<keyword evidence="8" id="KW-1133">Transmembrane helix</keyword>
<dbReference type="GO" id="GO:0020037">
    <property type="term" value="F:heme binding"/>
    <property type="evidence" value="ECO:0007669"/>
    <property type="project" value="InterPro"/>
</dbReference>
<feature type="signal peptide" evidence="15">
    <location>
        <begin position="1"/>
        <end position="26"/>
    </location>
</feature>
<evidence type="ECO:0000256" key="1">
    <source>
        <dbReference type="ARBA" id="ARBA00001971"/>
    </source>
</evidence>
<dbReference type="Proteomes" id="UP000053424">
    <property type="component" value="Unassembled WGS sequence"/>
</dbReference>
<protein>
    <recommendedName>
        <fullName evidence="18">Cytochrome P450</fullName>
    </recommendedName>
</protein>
<dbReference type="OrthoDB" id="3934656at2759"/>
<dbReference type="InterPro" id="IPR036396">
    <property type="entry name" value="Cyt_P450_sf"/>
</dbReference>
<keyword evidence="11" id="KW-0503">Monooxygenase</keyword>
<evidence type="ECO:0000256" key="11">
    <source>
        <dbReference type="ARBA" id="ARBA00023033"/>
    </source>
</evidence>
<evidence type="ECO:0000256" key="15">
    <source>
        <dbReference type="SAM" id="SignalP"/>
    </source>
</evidence>
<dbReference type="Gene3D" id="1.10.630.10">
    <property type="entry name" value="Cytochrome P450"/>
    <property type="match status" value="1"/>
</dbReference>
<keyword evidence="9" id="KW-0560">Oxidoreductase</keyword>
<evidence type="ECO:0000256" key="2">
    <source>
        <dbReference type="ARBA" id="ARBA00004167"/>
    </source>
</evidence>
<comment type="pathway">
    <text evidence="3">Secondary metabolite biosynthesis.</text>
</comment>
<comment type="subcellular location">
    <subcellularLocation>
        <location evidence="2">Membrane</location>
        <topology evidence="2">Single-pass membrane protein</topology>
    </subcellularLocation>
</comment>
<keyword evidence="10 14" id="KW-0408">Iron</keyword>
<dbReference type="AlphaFoldDB" id="A0A0C2YLX8"/>
<dbReference type="InterPro" id="IPR050364">
    <property type="entry name" value="Cytochrome_P450_fung"/>
</dbReference>
<dbReference type="GO" id="GO:0005506">
    <property type="term" value="F:iron ion binding"/>
    <property type="evidence" value="ECO:0007669"/>
    <property type="project" value="InterPro"/>
</dbReference>
<feature type="binding site" description="axial binding residue" evidence="14">
    <location>
        <position position="439"/>
    </location>
    <ligand>
        <name>heme</name>
        <dbReference type="ChEBI" id="CHEBI:30413"/>
    </ligand>
    <ligandPart>
        <name>Fe</name>
        <dbReference type="ChEBI" id="CHEBI:18248"/>
    </ligandPart>
</feature>
<comment type="similarity">
    <text evidence="4">Belongs to the cytochrome P450 family.</text>
</comment>
<dbReference type="SUPFAM" id="SSF48264">
    <property type="entry name" value="Cytochrome P450"/>
    <property type="match status" value="1"/>
</dbReference>
<evidence type="ECO:0000256" key="5">
    <source>
        <dbReference type="ARBA" id="ARBA00022617"/>
    </source>
</evidence>
<reference evidence="16 17" key="1">
    <citation type="submission" date="2014-04" db="EMBL/GenBank/DDBJ databases">
        <authorList>
            <consortium name="DOE Joint Genome Institute"/>
            <person name="Kuo A."/>
            <person name="Gay G."/>
            <person name="Dore J."/>
            <person name="Kohler A."/>
            <person name="Nagy L.G."/>
            <person name="Floudas D."/>
            <person name="Copeland A."/>
            <person name="Barry K.W."/>
            <person name="Cichocki N."/>
            <person name="Veneault-Fourrey C."/>
            <person name="LaButti K."/>
            <person name="Lindquist E.A."/>
            <person name="Lipzen A."/>
            <person name="Lundell T."/>
            <person name="Morin E."/>
            <person name="Murat C."/>
            <person name="Sun H."/>
            <person name="Tunlid A."/>
            <person name="Henrissat B."/>
            <person name="Grigoriev I.V."/>
            <person name="Hibbett D.S."/>
            <person name="Martin F."/>
            <person name="Nordberg H.P."/>
            <person name="Cantor M.N."/>
            <person name="Hua S.X."/>
        </authorList>
    </citation>
    <scope>NUCLEOTIDE SEQUENCE [LARGE SCALE GENOMIC DNA]</scope>
    <source>
        <strain evidence="17">h7</strain>
    </source>
</reference>
<organism evidence="16 17">
    <name type="scientific">Hebeloma cylindrosporum</name>
    <dbReference type="NCBI Taxonomy" id="76867"/>
    <lineage>
        <taxon>Eukaryota</taxon>
        <taxon>Fungi</taxon>
        <taxon>Dikarya</taxon>
        <taxon>Basidiomycota</taxon>
        <taxon>Agaricomycotina</taxon>
        <taxon>Agaricomycetes</taxon>
        <taxon>Agaricomycetidae</taxon>
        <taxon>Agaricales</taxon>
        <taxon>Agaricineae</taxon>
        <taxon>Hymenogastraceae</taxon>
        <taxon>Hebeloma</taxon>
    </lineage>
</organism>
<dbReference type="STRING" id="686832.A0A0C2YLX8"/>
<dbReference type="Pfam" id="PF00067">
    <property type="entry name" value="p450"/>
    <property type="match status" value="1"/>
</dbReference>
<evidence type="ECO:0000256" key="14">
    <source>
        <dbReference type="PIRSR" id="PIRSR602401-1"/>
    </source>
</evidence>
<sequence>MSTPPLLLAIQIFAVSLSFLLIRLRAKQGPYPPGPNPKPFVGNFYDFHNVDRAMEYAKWGKRYHSDILYANYFGNHVLVLNSLEDAEELLERRSSIYSDRPDLPVLNMVGMDGNLAFMRLGHEWRIQRRICQQHFRLDAMAAQHHPVHIRKVHFLLKQLLETPEKFDHHAAMLSISIPLSVMYGYDTESLDDPLVGNVVRMFSYGVTRMFSPNGTWFNIVPWLAKIPLWLPWTDSQRHLKEVARLSGLLLNAPLEVVKQPVDEGTAQPSVLTQFFEKKDDSIEAKDRESALAKVANTIYSGASNTIILSTTSFIYLMAVNPEIQCIAQREIDRVIGENRLPTFDDRALLPYIEAIYRELLRFAPPAPLCIPHSTTEDDHYKGYFIPKGTTVYPNIWAMSRNEELYPNPHVFKPERFLNESGELKSNDRVLAYGFGRRICVGKHAASAVVWLMIVSLLASFSITKAKDEHGIDVEIFDDFEDIGVGRQKKQFQCSITPRSKAWRKLIEEA</sequence>
<gene>
    <name evidence="16" type="ORF">M413DRAFT_410611</name>
</gene>
<evidence type="ECO:0000256" key="9">
    <source>
        <dbReference type="ARBA" id="ARBA00023002"/>
    </source>
</evidence>
<dbReference type="HOGENOM" id="CLU_001570_2_3_1"/>
<evidence type="ECO:0008006" key="18">
    <source>
        <dbReference type="Google" id="ProtNLM"/>
    </source>
</evidence>
<dbReference type="PANTHER" id="PTHR46300">
    <property type="entry name" value="P450, PUTATIVE (EUROFUNG)-RELATED-RELATED"/>
    <property type="match status" value="1"/>
</dbReference>
<keyword evidence="12" id="KW-0472">Membrane</keyword>
<evidence type="ECO:0000256" key="8">
    <source>
        <dbReference type="ARBA" id="ARBA00022989"/>
    </source>
</evidence>
<dbReference type="PRINTS" id="PR00463">
    <property type="entry name" value="EP450I"/>
</dbReference>
<accession>A0A0C2YLX8</accession>
<dbReference type="GO" id="GO:0004497">
    <property type="term" value="F:monooxygenase activity"/>
    <property type="evidence" value="ECO:0007669"/>
    <property type="project" value="UniProtKB-KW"/>
</dbReference>
<dbReference type="InterPro" id="IPR002401">
    <property type="entry name" value="Cyt_P450_E_grp-I"/>
</dbReference>
<dbReference type="InterPro" id="IPR001128">
    <property type="entry name" value="Cyt_P450"/>
</dbReference>
<evidence type="ECO:0000313" key="17">
    <source>
        <dbReference type="Proteomes" id="UP000053424"/>
    </source>
</evidence>
<evidence type="ECO:0000256" key="3">
    <source>
        <dbReference type="ARBA" id="ARBA00005179"/>
    </source>
</evidence>
<dbReference type="CDD" id="cd11065">
    <property type="entry name" value="CYP64-like"/>
    <property type="match status" value="1"/>
</dbReference>
<dbReference type="GO" id="GO:0016705">
    <property type="term" value="F:oxidoreductase activity, acting on paired donors, with incorporation or reduction of molecular oxygen"/>
    <property type="evidence" value="ECO:0007669"/>
    <property type="project" value="InterPro"/>
</dbReference>
<keyword evidence="7 14" id="KW-0479">Metal-binding</keyword>
<evidence type="ECO:0000256" key="12">
    <source>
        <dbReference type="ARBA" id="ARBA00023136"/>
    </source>
</evidence>
<keyword evidence="17" id="KW-1185">Reference proteome</keyword>
<keyword evidence="13" id="KW-0325">Glycoprotein</keyword>
<evidence type="ECO:0000313" key="16">
    <source>
        <dbReference type="EMBL" id="KIM42017.1"/>
    </source>
</evidence>